<dbReference type="InParanoid" id="A0A0C3FF94"/>
<feature type="region of interest" description="Disordered" evidence="2">
    <location>
        <begin position="1"/>
        <end position="48"/>
    </location>
</feature>
<dbReference type="Pfam" id="PF11176">
    <property type="entry name" value="Tma16"/>
    <property type="match status" value="1"/>
</dbReference>
<feature type="compositionally biased region" description="Basic and acidic residues" evidence="2">
    <location>
        <begin position="16"/>
        <end position="28"/>
    </location>
</feature>
<sequence length="225" mass="25655">MAPSETAKRAALKPKPQKEKIFHPESRKAGQLARTQLRKSKLTEASSKRHKKFSSQIDVYGFFYHAMPPEGGVLTLEELHDIIKGVWLTRHDAELEAEQVARRKGRPKSVKEMKLQEIKLQEAEDYRTGMEVVDLTHAPTVKLFRRWDQREFAYIQMLRFIRISSSNPTEFVVSKPGKHYSLGSDTKSSPQDQDMDITGDDSVPDLITEPLARFSSTIMAMDGPL</sequence>
<dbReference type="STRING" id="765440.A0A0C3FF94"/>
<organism evidence="3 4">
    <name type="scientific">Piloderma croceum (strain F 1598)</name>
    <dbReference type="NCBI Taxonomy" id="765440"/>
    <lineage>
        <taxon>Eukaryota</taxon>
        <taxon>Fungi</taxon>
        <taxon>Dikarya</taxon>
        <taxon>Basidiomycota</taxon>
        <taxon>Agaricomycotina</taxon>
        <taxon>Agaricomycetes</taxon>
        <taxon>Agaricomycetidae</taxon>
        <taxon>Atheliales</taxon>
        <taxon>Atheliaceae</taxon>
        <taxon>Piloderma</taxon>
    </lineage>
</organism>
<dbReference type="EMBL" id="KN832992">
    <property type="protein sequence ID" value="KIM83125.1"/>
    <property type="molecule type" value="Genomic_DNA"/>
</dbReference>
<dbReference type="Proteomes" id="UP000054166">
    <property type="component" value="Unassembled WGS sequence"/>
</dbReference>
<dbReference type="InterPro" id="IPR021346">
    <property type="entry name" value="Tma16"/>
</dbReference>
<dbReference type="AlphaFoldDB" id="A0A0C3FF94"/>
<feature type="region of interest" description="Disordered" evidence="2">
    <location>
        <begin position="176"/>
        <end position="202"/>
    </location>
</feature>
<evidence type="ECO:0000256" key="1">
    <source>
        <dbReference type="ARBA" id="ARBA00034127"/>
    </source>
</evidence>
<keyword evidence="4" id="KW-1185">Reference proteome</keyword>
<evidence type="ECO:0000256" key="2">
    <source>
        <dbReference type="SAM" id="MobiDB-lite"/>
    </source>
</evidence>
<protein>
    <recommendedName>
        <fullName evidence="5">Translation machinery-associated protein 16</fullName>
    </recommendedName>
</protein>
<dbReference type="Gene3D" id="1.20.1440.170">
    <property type="entry name" value="Translation machinery-associated protein 16-like"/>
    <property type="match status" value="1"/>
</dbReference>
<accession>A0A0C3FF94</accession>
<gene>
    <name evidence="3" type="ORF">PILCRDRAFT_69830</name>
</gene>
<dbReference type="GO" id="GO:0005634">
    <property type="term" value="C:nucleus"/>
    <property type="evidence" value="ECO:0007669"/>
    <property type="project" value="TreeGrafter"/>
</dbReference>
<comment type="similarity">
    <text evidence="1">Belongs to the TMA16 family.</text>
</comment>
<feature type="compositionally biased region" description="Acidic residues" evidence="2">
    <location>
        <begin position="193"/>
        <end position="202"/>
    </location>
</feature>
<reference evidence="3 4" key="1">
    <citation type="submission" date="2014-04" db="EMBL/GenBank/DDBJ databases">
        <authorList>
            <consortium name="DOE Joint Genome Institute"/>
            <person name="Kuo A."/>
            <person name="Tarkka M."/>
            <person name="Buscot F."/>
            <person name="Kohler A."/>
            <person name="Nagy L.G."/>
            <person name="Floudas D."/>
            <person name="Copeland A."/>
            <person name="Barry K.W."/>
            <person name="Cichocki N."/>
            <person name="Veneault-Fourrey C."/>
            <person name="LaButti K."/>
            <person name="Lindquist E.A."/>
            <person name="Lipzen A."/>
            <person name="Lundell T."/>
            <person name="Morin E."/>
            <person name="Murat C."/>
            <person name="Sun H."/>
            <person name="Tunlid A."/>
            <person name="Henrissat B."/>
            <person name="Grigoriev I.V."/>
            <person name="Hibbett D.S."/>
            <person name="Martin F."/>
            <person name="Nordberg H.P."/>
            <person name="Cantor M.N."/>
            <person name="Hua S.X."/>
        </authorList>
    </citation>
    <scope>NUCLEOTIDE SEQUENCE [LARGE SCALE GENOMIC DNA]</scope>
    <source>
        <strain evidence="3 4">F 1598</strain>
    </source>
</reference>
<evidence type="ECO:0000313" key="3">
    <source>
        <dbReference type="EMBL" id="KIM83125.1"/>
    </source>
</evidence>
<dbReference type="InterPro" id="IPR038356">
    <property type="entry name" value="Tma16_sf"/>
</dbReference>
<proteinExistence type="inferred from homology"/>
<dbReference type="OrthoDB" id="270284at2759"/>
<dbReference type="PANTHER" id="PTHR13349">
    <property type="entry name" value="TRANSLATION MACHINERY-ASSOCIATED PROTEIN 16"/>
    <property type="match status" value="1"/>
</dbReference>
<evidence type="ECO:0008006" key="5">
    <source>
        <dbReference type="Google" id="ProtNLM"/>
    </source>
</evidence>
<feature type="compositionally biased region" description="Polar residues" evidence="2">
    <location>
        <begin position="183"/>
        <end position="192"/>
    </location>
</feature>
<reference evidence="4" key="2">
    <citation type="submission" date="2015-01" db="EMBL/GenBank/DDBJ databases">
        <title>Evolutionary Origins and Diversification of the Mycorrhizal Mutualists.</title>
        <authorList>
            <consortium name="DOE Joint Genome Institute"/>
            <consortium name="Mycorrhizal Genomics Consortium"/>
            <person name="Kohler A."/>
            <person name="Kuo A."/>
            <person name="Nagy L.G."/>
            <person name="Floudas D."/>
            <person name="Copeland A."/>
            <person name="Barry K.W."/>
            <person name="Cichocki N."/>
            <person name="Veneault-Fourrey C."/>
            <person name="LaButti K."/>
            <person name="Lindquist E.A."/>
            <person name="Lipzen A."/>
            <person name="Lundell T."/>
            <person name="Morin E."/>
            <person name="Murat C."/>
            <person name="Riley R."/>
            <person name="Ohm R."/>
            <person name="Sun H."/>
            <person name="Tunlid A."/>
            <person name="Henrissat B."/>
            <person name="Grigoriev I.V."/>
            <person name="Hibbett D.S."/>
            <person name="Martin F."/>
        </authorList>
    </citation>
    <scope>NUCLEOTIDE SEQUENCE [LARGE SCALE GENOMIC DNA]</scope>
    <source>
        <strain evidence="4">F 1598</strain>
    </source>
</reference>
<dbReference type="HOGENOM" id="CLU_106400_0_0_1"/>
<evidence type="ECO:0000313" key="4">
    <source>
        <dbReference type="Proteomes" id="UP000054166"/>
    </source>
</evidence>
<dbReference type="PANTHER" id="PTHR13349:SF2">
    <property type="entry name" value="TRANSLATION MACHINERY-ASSOCIATED PROTEIN 16"/>
    <property type="match status" value="1"/>
</dbReference>
<name>A0A0C3FF94_PILCF</name>